<sequence length="73" mass="8448">MRSKHTVKYDSLDTWLAAAEMFGYKVVKMSRGRAAYRKAVTRNGHRRDVMCGSYSITTNPFTQKVTETNWLEV</sequence>
<dbReference type="EMBL" id="CP001103">
    <property type="protein sequence ID" value="AEA99100.1"/>
    <property type="molecule type" value="Genomic_DNA"/>
</dbReference>
<organism evidence="1 2">
    <name type="scientific">Alteromonas mediterranea (strain DSM 17117 / CIP 110805 / LMG 28347 / Deep ecotype)</name>
    <dbReference type="NCBI Taxonomy" id="1774373"/>
    <lineage>
        <taxon>Bacteria</taxon>
        <taxon>Pseudomonadati</taxon>
        <taxon>Pseudomonadota</taxon>
        <taxon>Gammaproteobacteria</taxon>
        <taxon>Alteromonadales</taxon>
        <taxon>Alteromonadaceae</taxon>
        <taxon>Alteromonas/Salinimonas group</taxon>
        <taxon>Alteromonas</taxon>
    </lineage>
</organism>
<accession>F2GCE4</accession>
<dbReference type="RefSeq" id="WP_012519392.1">
    <property type="nucleotide sequence ID" value="NC_011138.3"/>
</dbReference>
<proteinExistence type="predicted"/>
<evidence type="ECO:0000313" key="2">
    <source>
        <dbReference type="Proteomes" id="UP000001870"/>
    </source>
</evidence>
<dbReference type="KEGG" id="amc:MADE_1014830"/>
<name>F2GCE4_ALTMD</name>
<protein>
    <submittedName>
        <fullName evidence="1">Uncharacterized protein</fullName>
    </submittedName>
</protein>
<keyword evidence="2" id="KW-1185">Reference proteome</keyword>
<evidence type="ECO:0000313" key="1">
    <source>
        <dbReference type="EMBL" id="AEA99100.1"/>
    </source>
</evidence>
<dbReference type="Proteomes" id="UP000001870">
    <property type="component" value="Chromosome"/>
</dbReference>
<reference evidence="1 2" key="1">
    <citation type="journal article" date="2008" name="ISME J.">
        <title>Comparative genomics of two ecotypes of the marine planktonic copiotroph Alteromonas macleodii suggests alternative lifestyles associated with different kinds of particulate organic matter.</title>
        <authorList>
            <person name="Ivars-Martinez E."/>
            <person name="Martin-Cuadrado A.B."/>
            <person name="D'Auria G."/>
            <person name="Mira A."/>
            <person name="Ferriera S."/>
            <person name="Johnson J."/>
            <person name="Friedman R."/>
            <person name="Rodriguez-Valera F."/>
        </authorList>
    </citation>
    <scope>NUCLEOTIDE SEQUENCE [LARGE SCALE GENOMIC DNA]</scope>
    <source>
        <strain evidence="2">DSM 17117 / CIP 110805 / LMG 28347 / Deep ecotype</strain>
    </source>
</reference>
<gene>
    <name evidence="1" type="ordered locus">MADE_1014830</name>
</gene>
<reference evidence="1 2" key="2">
    <citation type="journal article" date="2015" name="Antonie Van Leeuwenhoek">
        <title>Ecophysiological diversity of a novel member of the genus Alteromonas, and description of Alteromonas mediterranea sp. nov.</title>
        <authorList>
            <person name="Ivanova E.P."/>
            <person name="Lopez-Perez M."/>
            <person name="Zabalos M."/>
            <person name="Nguyen S.H."/>
            <person name="Webb H.K."/>
            <person name="Ryan J."/>
            <person name="Lagutin K."/>
            <person name="Vyssotski M."/>
            <person name="Crawford R.J."/>
            <person name="Rodriguez-Valera F."/>
        </authorList>
    </citation>
    <scope>NUCLEOTIDE SEQUENCE [LARGE SCALE GENOMIC DNA]</scope>
    <source>
        <strain evidence="2">DSM 17117 / CIP 110805 / LMG 28347 / Deep ecotype</strain>
    </source>
</reference>
<dbReference type="HOGENOM" id="CLU_2696363_0_0_6"/>
<dbReference type="AlphaFoldDB" id="F2GCE4"/>